<keyword evidence="3" id="KW-1185">Reference proteome</keyword>
<dbReference type="RefSeq" id="WP_163719871.1">
    <property type="nucleotide sequence ID" value="NZ_AP022574.1"/>
</dbReference>
<organism evidence="2 3">
    <name type="scientific">Mycolicibacterium psychrotolerans</name>
    <dbReference type="NCBI Taxonomy" id="216929"/>
    <lineage>
        <taxon>Bacteria</taxon>
        <taxon>Bacillati</taxon>
        <taxon>Actinomycetota</taxon>
        <taxon>Actinomycetes</taxon>
        <taxon>Mycobacteriales</taxon>
        <taxon>Mycobacteriaceae</taxon>
        <taxon>Mycolicibacterium</taxon>
    </lineage>
</organism>
<name>A0A7I7M3D1_9MYCO</name>
<sequence>MTVSSRAFLGAACVAAAGVLSASGLAAAQPAPPTPPPTPPAPNVNAWAPANPKNYAVFDGAAYAFSANGLTCMLQRSGGYGCNGVLPGAPEGANLVSGSAGGVPGFSVAPAPIYGGPVNALPPNTRLSFGDVSCGGDGTVTACVDNRNQSGFVVSPSASWIVNEVNPLLARPEGTNPYFN</sequence>
<evidence type="ECO:0008006" key="4">
    <source>
        <dbReference type="Google" id="ProtNLM"/>
    </source>
</evidence>
<evidence type="ECO:0000256" key="1">
    <source>
        <dbReference type="SAM" id="SignalP"/>
    </source>
</evidence>
<dbReference type="KEGG" id="mpsc:MPSYJ_01520"/>
<gene>
    <name evidence="2" type="ORF">MPSYJ_01520</name>
</gene>
<proteinExistence type="predicted"/>
<reference evidence="2 3" key="1">
    <citation type="journal article" date="2019" name="Emerg. Microbes Infect.">
        <title>Comprehensive subspecies identification of 175 nontuberculous mycobacteria species based on 7547 genomic profiles.</title>
        <authorList>
            <person name="Matsumoto Y."/>
            <person name="Kinjo T."/>
            <person name="Motooka D."/>
            <person name="Nabeya D."/>
            <person name="Jung N."/>
            <person name="Uechi K."/>
            <person name="Horii T."/>
            <person name="Iida T."/>
            <person name="Fujita J."/>
            <person name="Nakamura S."/>
        </authorList>
    </citation>
    <scope>NUCLEOTIDE SEQUENCE [LARGE SCALE GENOMIC DNA]</scope>
    <source>
        <strain evidence="2 3">JCM 13323</strain>
    </source>
</reference>
<evidence type="ECO:0000313" key="3">
    <source>
        <dbReference type="Proteomes" id="UP000466514"/>
    </source>
</evidence>
<feature type="signal peptide" evidence="1">
    <location>
        <begin position="1"/>
        <end position="28"/>
    </location>
</feature>
<keyword evidence="1" id="KW-0732">Signal</keyword>
<feature type="chain" id="PRO_5029687428" description="Secreted protein" evidence="1">
    <location>
        <begin position="29"/>
        <end position="180"/>
    </location>
</feature>
<dbReference type="Proteomes" id="UP000466514">
    <property type="component" value="Chromosome"/>
</dbReference>
<dbReference type="InterPro" id="IPR006311">
    <property type="entry name" value="TAT_signal"/>
</dbReference>
<dbReference type="EMBL" id="AP022574">
    <property type="protein sequence ID" value="BBX66691.1"/>
    <property type="molecule type" value="Genomic_DNA"/>
</dbReference>
<dbReference type="PROSITE" id="PS51318">
    <property type="entry name" value="TAT"/>
    <property type="match status" value="1"/>
</dbReference>
<dbReference type="AlphaFoldDB" id="A0A7I7M3D1"/>
<evidence type="ECO:0000313" key="2">
    <source>
        <dbReference type="EMBL" id="BBX66691.1"/>
    </source>
</evidence>
<protein>
    <recommendedName>
        <fullName evidence="4">Secreted protein</fullName>
    </recommendedName>
</protein>
<accession>A0A7I7M3D1</accession>